<organism evidence="2 3">
    <name type="scientific">Eruca vesicaria subsp. sativa</name>
    <name type="common">Garden rocket</name>
    <name type="synonym">Eruca sativa</name>
    <dbReference type="NCBI Taxonomy" id="29727"/>
    <lineage>
        <taxon>Eukaryota</taxon>
        <taxon>Viridiplantae</taxon>
        <taxon>Streptophyta</taxon>
        <taxon>Embryophyta</taxon>
        <taxon>Tracheophyta</taxon>
        <taxon>Spermatophyta</taxon>
        <taxon>Magnoliopsida</taxon>
        <taxon>eudicotyledons</taxon>
        <taxon>Gunneridae</taxon>
        <taxon>Pentapetalae</taxon>
        <taxon>rosids</taxon>
        <taxon>malvids</taxon>
        <taxon>Brassicales</taxon>
        <taxon>Brassicaceae</taxon>
        <taxon>Brassiceae</taxon>
        <taxon>Eruca</taxon>
    </lineage>
</organism>
<keyword evidence="3" id="KW-1185">Reference proteome</keyword>
<comment type="caution">
    <text evidence="2">The sequence shown here is derived from an EMBL/GenBank/DDBJ whole genome shotgun (WGS) entry which is preliminary data.</text>
</comment>
<dbReference type="InterPro" id="IPR057993">
    <property type="entry name" value="HD-Zip_IV_C"/>
</dbReference>
<feature type="domain" description="HD-Zip IV C-terminal" evidence="1">
    <location>
        <begin position="1"/>
        <end position="50"/>
    </location>
</feature>
<dbReference type="AlphaFoldDB" id="A0ABC8JSN5"/>
<protein>
    <recommendedName>
        <fullName evidence="1">HD-Zip IV C-terminal domain-containing protein</fullName>
    </recommendedName>
</protein>
<sequence>MMRLAHRMVRNYCLSVSRSNNTHSTVVAELNQVGVRVTAHKSPEPNGTIYVQLLPSGSQTLLKMFLTSSKMKEHVLSGMFCQIETLCKKLLTLQTDHILVAAYLFYV</sequence>
<gene>
    <name evidence="2" type="ORF">ERUC_LOCUS14768</name>
</gene>
<name>A0ABC8JSN5_ERUVS</name>
<dbReference type="Pfam" id="PF25797">
    <property type="entry name" value="PDF2_C"/>
    <property type="match status" value="1"/>
</dbReference>
<dbReference type="Proteomes" id="UP001642260">
    <property type="component" value="Unassembled WGS sequence"/>
</dbReference>
<dbReference type="EMBL" id="CAKOAT010139487">
    <property type="protein sequence ID" value="CAH8338021.1"/>
    <property type="molecule type" value="Genomic_DNA"/>
</dbReference>
<accession>A0ABC8JSN5</accession>
<evidence type="ECO:0000313" key="2">
    <source>
        <dbReference type="EMBL" id="CAH8338021.1"/>
    </source>
</evidence>
<reference evidence="2 3" key="1">
    <citation type="submission" date="2022-03" db="EMBL/GenBank/DDBJ databases">
        <authorList>
            <person name="Macdonald S."/>
            <person name="Ahmed S."/>
            <person name="Newling K."/>
        </authorList>
    </citation>
    <scope>NUCLEOTIDE SEQUENCE [LARGE SCALE GENOMIC DNA]</scope>
</reference>
<evidence type="ECO:0000259" key="1">
    <source>
        <dbReference type="Pfam" id="PF25797"/>
    </source>
</evidence>
<evidence type="ECO:0000313" key="3">
    <source>
        <dbReference type="Proteomes" id="UP001642260"/>
    </source>
</evidence>
<proteinExistence type="predicted"/>